<gene>
    <name evidence="1" type="ORF">SAMN05444008_102438</name>
</gene>
<dbReference type="AlphaFoldDB" id="A0A1M4W0H7"/>
<proteinExistence type="predicted"/>
<keyword evidence="2" id="KW-1185">Reference proteome</keyword>
<dbReference type="EMBL" id="FQUO01000002">
    <property type="protein sequence ID" value="SHE74472.1"/>
    <property type="molecule type" value="Genomic_DNA"/>
</dbReference>
<protein>
    <submittedName>
        <fullName evidence="1">Glycosyl transferases group 1</fullName>
    </submittedName>
</protein>
<dbReference type="Proteomes" id="UP000184368">
    <property type="component" value="Unassembled WGS sequence"/>
</dbReference>
<dbReference type="Gene3D" id="3.40.50.2000">
    <property type="entry name" value="Glycogen Phosphorylase B"/>
    <property type="match status" value="1"/>
</dbReference>
<keyword evidence="1" id="KW-0808">Transferase</keyword>
<dbReference type="STRING" id="1302690.BUE76_11565"/>
<dbReference type="RefSeq" id="WP_073040249.1">
    <property type="nucleotide sequence ID" value="NZ_FQUO01000002.1"/>
</dbReference>
<dbReference type="OrthoDB" id="1094459at2"/>
<organism evidence="1 2">
    <name type="scientific">Cnuella takakiae</name>
    <dbReference type="NCBI Taxonomy" id="1302690"/>
    <lineage>
        <taxon>Bacteria</taxon>
        <taxon>Pseudomonadati</taxon>
        <taxon>Bacteroidota</taxon>
        <taxon>Chitinophagia</taxon>
        <taxon>Chitinophagales</taxon>
        <taxon>Chitinophagaceae</taxon>
        <taxon>Cnuella</taxon>
    </lineage>
</organism>
<accession>A0A1M4W0H7</accession>
<reference evidence="1 2" key="1">
    <citation type="submission" date="2016-11" db="EMBL/GenBank/DDBJ databases">
        <authorList>
            <person name="Jaros S."/>
            <person name="Januszkiewicz K."/>
            <person name="Wedrychowicz H."/>
        </authorList>
    </citation>
    <scope>NUCLEOTIDE SEQUENCE [LARGE SCALE GENOMIC DNA]</scope>
    <source>
        <strain evidence="1 2">DSM 26897</strain>
    </source>
</reference>
<name>A0A1M4W0H7_9BACT</name>
<dbReference type="GO" id="GO:0016740">
    <property type="term" value="F:transferase activity"/>
    <property type="evidence" value="ECO:0007669"/>
    <property type="project" value="UniProtKB-KW"/>
</dbReference>
<evidence type="ECO:0000313" key="2">
    <source>
        <dbReference type="Proteomes" id="UP000184368"/>
    </source>
</evidence>
<evidence type="ECO:0000313" key="1">
    <source>
        <dbReference type="EMBL" id="SHE74472.1"/>
    </source>
</evidence>
<sequence length="372" mass="41278">MADSIHIVCFNAPAPADYGGVVDVYAKVKALAALGLSIKLHYFQYQEGRGHAGLEPFCAAIYAYPRKSYRQCLASSLPYIVSSRINKDLISRLNEDQDPMLVEGIHCTGILPYLAKDRSLVLRLHNNEAAYYRQLAHSEINPVRNLYYTTEANRLDRYQQKLSHQLKVAAISAAEQEYFTNRMGWNGVQWVPAFTPWQQAQFRSYAEPYCLYHGDLSVAANATTAKWLANNVFEDGAAHLVVAGRNPPKGLVSEMEADHNCTIIANPTEAYLEQLIGKAQVNLVPALHPSGVKLKLLHALFRGRHVVANAAAVSGSGLQEAVHLAEDVAAFKQQIGALMQQPFGPREIKERAQWLAQYDTAVNAQKLATMLF</sequence>
<dbReference type="SUPFAM" id="SSF53756">
    <property type="entry name" value="UDP-Glycosyltransferase/glycogen phosphorylase"/>
    <property type="match status" value="1"/>
</dbReference>
<dbReference type="Pfam" id="PF13692">
    <property type="entry name" value="Glyco_trans_1_4"/>
    <property type="match status" value="1"/>
</dbReference>